<dbReference type="RefSeq" id="WP_013875542.1">
    <property type="nucleotide sequence ID" value="NC_015656.1"/>
</dbReference>
<evidence type="ECO:0000256" key="1">
    <source>
        <dbReference type="SAM" id="MobiDB-lite"/>
    </source>
</evidence>
<organism evidence="3 4">
    <name type="scientific">Candidatus Protofrankia datiscae</name>
    <dbReference type="NCBI Taxonomy" id="2716812"/>
    <lineage>
        <taxon>Bacteria</taxon>
        <taxon>Bacillati</taxon>
        <taxon>Actinomycetota</taxon>
        <taxon>Actinomycetes</taxon>
        <taxon>Frankiales</taxon>
        <taxon>Frankiaceae</taxon>
        <taxon>Protofrankia</taxon>
    </lineage>
</organism>
<feature type="region of interest" description="Disordered" evidence="1">
    <location>
        <begin position="667"/>
        <end position="701"/>
    </location>
</feature>
<accession>F8B000</accession>
<name>F8B000_9ACTN</name>
<feature type="domain" description="Helicase XPB/Ssl2 N-terminal" evidence="2">
    <location>
        <begin position="517"/>
        <end position="639"/>
    </location>
</feature>
<dbReference type="KEGG" id="fsy:FsymDg_4448"/>
<dbReference type="InterPro" id="IPR032830">
    <property type="entry name" value="XPB/Ssl2_N"/>
</dbReference>
<sequence>MRVSIPADGSDVPTTLAGWLRGLPDDALNRLLTLRPDLATPPPPDFDVLAARLEIRVSVTRALERLDVFTLEVCEALTLLPPTVSAAELSTFCGGADVTAALTALRERGLVWGDDSAIVLVGMVRDLLGERPLGLGRPLRACLGSHRHTQLARLATAVGVDPRRNRGAATRSALLDELTTVLAGRERVARLVEECGPRARQILDRLATGPALGHTGDAGRLLAASDARTPVEELLARGLLVGVDEETVELPREVGLALRGDRPAGQLHVDPPALAGRQIDLGQVDGAAALAAGALVRLVTVLLEAWGTAPPTPLRTGGLSVRDFRATAKLLDVTEAVAAVVAEIAYAAGLVDGSTGTDTQIMPTTAYDRWCVETPAMRWAVLVEAWLHTPDVPGLVGERDDKGRQLAALSLELRRRSAPELRRLVLDAFAAAPRGLAPTPTSVRELLAWRMPRRGGPLLDRMVDWVFAEAELLGVTGRGALSAAGWALARGEAGVGASRSELAAALGPMLPEPVSELFVQADLTAVAPGPLVPEIAAELAQMADVESSGAATVYRFSETSLRRALDAGRTVEDIRDFLTRVARGGVPQTLDYLVDDVARRHGRLRAGPAASYLRCDDTAVLSEVVASRRTQALGLRRIAPTVVICSLPMPKLLDGLRAAGFSPVGEGPDGRVVLSRPEVHRTPGRPRPPGGAQARGGRDEQLRDMVRMIRRGDASTRTARAAAAAAGSLADGVDGMVRSAPLILVTLQGAARAGRRVLLGYVDQQGTPRDQVVRPLTVEGGWVTAWDQRTSATRRFALHRVTGVLDVEDTLPSAEINGYPWLYEPGGPGGFRAASASRAGFGAGSAGVGPVAVDPVAVDPVAVDAAGTDAPETPTVVPGQAPPRPLDTEDISDLP</sequence>
<dbReference type="eggNOG" id="COG2378">
    <property type="taxonomic scope" value="Bacteria"/>
</dbReference>
<dbReference type="Pfam" id="PF13625">
    <property type="entry name" value="Helicase_C_3"/>
    <property type="match status" value="1"/>
</dbReference>
<dbReference type="HOGENOM" id="CLU_013420_0_0_11"/>
<dbReference type="EMBL" id="CP002801">
    <property type="protein sequence ID" value="AEH11697.1"/>
    <property type="molecule type" value="Genomic_DNA"/>
</dbReference>
<evidence type="ECO:0000313" key="4">
    <source>
        <dbReference type="Proteomes" id="UP000001549"/>
    </source>
</evidence>
<gene>
    <name evidence="3" type="ordered locus">FsymDg_4448</name>
</gene>
<protein>
    <recommendedName>
        <fullName evidence="2">Helicase XPB/Ssl2 N-terminal domain-containing protein</fullName>
    </recommendedName>
</protein>
<feature type="region of interest" description="Disordered" evidence="1">
    <location>
        <begin position="864"/>
        <end position="895"/>
    </location>
</feature>
<keyword evidence="4" id="KW-1185">Reference proteome</keyword>
<proteinExistence type="predicted"/>
<evidence type="ECO:0000313" key="3">
    <source>
        <dbReference type="EMBL" id="AEH11697.1"/>
    </source>
</evidence>
<dbReference type="Proteomes" id="UP000001549">
    <property type="component" value="Chromosome"/>
</dbReference>
<dbReference type="STRING" id="656024.FsymDg_4448"/>
<reference evidence="3 4" key="1">
    <citation type="submission" date="2011-05" db="EMBL/GenBank/DDBJ databases">
        <title>Complete sequence of chromosome of Frankia symbiont of Datisca glomerata.</title>
        <authorList>
            <consortium name="US DOE Joint Genome Institute"/>
            <person name="Lucas S."/>
            <person name="Han J."/>
            <person name="Lapidus A."/>
            <person name="Cheng J.-F."/>
            <person name="Goodwin L."/>
            <person name="Pitluck S."/>
            <person name="Peters L."/>
            <person name="Mikhailova N."/>
            <person name="Chertkov O."/>
            <person name="Teshima H."/>
            <person name="Han C."/>
            <person name="Tapia R."/>
            <person name="Land M."/>
            <person name="Hauser L."/>
            <person name="Kyrpides N."/>
            <person name="Ivanova N."/>
            <person name="Pagani I."/>
            <person name="Berry A."/>
            <person name="Pawlowski K."/>
            <person name="Persson T."/>
            <person name="Vanden Heuvel B."/>
            <person name="Benson D."/>
            <person name="Woyke T."/>
        </authorList>
    </citation>
    <scope>NUCLEOTIDE SEQUENCE [LARGE SCALE GENOMIC DNA]</scope>
    <source>
        <strain evidence="4">4085684</strain>
    </source>
</reference>
<dbReference type="AlphaFoldDB" id="F8B000"/>
<evidence type="ECO:0000259" key="2">
    <source>
        <dbReference type="Pfam" id="PF13625"/>
    </source>
</evidence>